<reference evidence="4 5" key="1">
    <citation type="submission" date="2017-06" db="EMBL/GenBank/DDBJ databases">
        <title>Genome sequence of Bacillus sonorensis strain SRCM101395.</title>
        <authorList>
            <person name="Cho S.H."/>
        </authorList>
    </citation>
    <scope>NUCLEOTIDE SEQUENCE [LARGE SCALE GENOMIC DNA]</scope>
    <source>
        <strain evidence="4 5">SRCM101395</strain>
    </source>
</reference>
<evidence type="ECO:0000259" key="3">
    <source>
        <dbReference type="Pfam" id="PF00080"/>
    </source>
</evidence>
<comment type="similarity">
    <text evidence="1">Belongs to the Cu-Zn superoxide dismutase family.</text>
</comment>
<gene>
    <name evidence="4" type="primary">sod1</name>
    <name evidence="4" type="ORF">S101395_02343</name>
</gene>
<evidence type="ECO:0000256" key="2">
    <source>
        <dbReference type="SAM" id="MobiDB-lite"/>
    </source>
</evidence>
<evidence type="ECO:0000313" key="4">
    <source>
        <dbReference type="EMBL" id="ASB88851.1"/>
    </source>
</evidence>
<dbReference type="InterPro" id="IPR036423">
    <property type="entry name" value="SOD-like_Cu/Zn_dom_sf"/>
</dbReference>
<dbReference type="PANTHER" id="PTHR10003">
    <property type="entry name" value="SUPEROXIDE DISMUTASE CU-ZN -RELATED"/>
    <property type="match status" value="1"/>
</dbReference>
<dbReference type="EC" id="1.15.1.1" evidence="4"/>
<sequence>MQSAILSKKAIFMAFFCAINPYRGKVYQILPLSKLKEKDKGELDMNRLYKALLTCVSICLASACAQQKELDHEAVEHEHKETFEPVTQPIQVPLIKRDGTKTGFIEVSESAAEGLDIRVAAHDLPPGLLAFHIHETGQCRTPDFESAGAHFNPAQKEHGFNNPKGPHAGDLPNIEVGADGKVDVIVNAPDVTLDRKSKFSLLDQDGSAFIIHEKQDDDLTNPSGNSGGRMVCGALSHDSKK</sequence>
<dbReference type="Proteomes" id="UP000196877">
    <property type="component" value="Chromosome"/>
</dbReference>
<proteinExistence type="inferred from homology"/>
<keyword evidence="4" id="KW-0560">Oxidoreductase</keyword>
<dbReference type="Pfam" id="PF00080">
    <property type="entry name" value="Sod_Cu"/>
    <property type="match status" value="1"/>
</dbReference>
<evidence type="ECO:0000256" key="1">
    <source>
        <dbReference type="ARBA" id="ARBA00010457"/>
    </source>
</evidence>
<protein>
    <submittedName>
        <fullName evidence="4">Superoxide dismutase</fullName>
        <ecNumber evidence="4">1.15.1.1</ecNumber>
    </submittedName>
</protein>
<dbReference type="EMBL" id="CP021920">
    <property type="protein sequence ID" value="ASB88851.1"/>
    <property type="molecule type" value="Genomic_DNA"/>
</dbReference>
<dbReference type="Gene3D" id="2.60.40.200">
    <property type="entry name" value="Superoxide dismutase, copper/zinc binding domain"/>
    <property type="match status" value="1"/>
</dbReference>
<dbReference type="GO" id="GO:0004784">
    <property type="term" value="F:superoxide dismutase activity"/>
    <property type="evidence" value="ECO:0007669"/>
    <property type="project" value="UniProtKB-EC"/>
</dbReference>
<keyword evidence="5" id="KW-1185">Reference proteome</keyword>
<dbReference type="InterPro" id="IPR024134">
    <property type="entry name" value="SOD_Cu/Zn_/chaperone"/>
</dbReference>
<feature type="region of interest" description="Disordered" evidence="2">
    <location>
        <begin position="216"/>
        <end position="241"/>
    </location>
</feature>
<accession>A0ABN5ADP4</accession>
<organism evidence="4 5">
    <name type="scientific">Bacillus sonorensis</name>
    <dbReference type="NCBI Taxonomy" id="119858"/>
    <lineage>
        <taxon>Bacteria</taxon>
        <taxon>Bacillati</taxon>
        <taxon>Bacillota</taxon>
        <taxon>Bacilli</taxon>
        <taxon>Bacillales</taxon>
        <taxon>Bacillaceae</taxon>
        <taxon>Bacillus</taxon>
    </lineage>
</organism>
<evidence type="ECO:0000313" key="5">
    <source>
        <dbReference type="Proteomes" id="UP000196877"/>
    </source>
</evidence>
<dbReference type="InterPro" id="IPR001424">
    <property type="entry name" value="SOD_Cu_Zn_dom"/>
</dbReference>
<dbReference type="SUPFAM" id="SSF49329">
    <property type="entry name" value="Cu,Zn superoxide dismutase-like"/>
    <property type="match status" value="1"/>
</dbReference>
<name>A0ABN5ADP4_9BACI</name>
<feature type="domain" description="Superoxide dismutase copper/zinc binding" evidence="3">
    <location>
        <begin position="102"/>
        <end position="234"/>
    </location>
</feature>
<dbReference type="CDD" id="cd00305">
    <property type="entry name" value="Cu-Zn_Superoxide_Dismutase"/>
    <property type="match status" value="1"/>
</dbReference>